<feature type="domain" description="Prepilin type IV endopeptidase peptidase" evidence="4">
    <location>
        <begin position="82"/>
        <end position="190"/>
    </location>
</feature>
<evidence type="ECO:0000259" key="4">
    <source>
        <dbReference type="Pfam" id="PF01478"/>
    </source>
</evidence>
<keyword evidence="3" id="KW-0472">Membrane</keyword>
<keyword evidence="3" id="KW-1133">Transmembrane helix</keyword>
<feature type="transmembrane region" description="Helical" evidence="3">
    <location>
        <begin position="78"/>
        <end position="97"/>
    </location>
</feature>
<accession>A0A377DAS9</accession>
<reference evidence="5 6" key="1">
    <citation type="submission" date="2018-06" db="EMBL/GenBank/DDBJ databases">
        <authorList>
            <consortium name="Pathogen Informatics"/>
            <person name="Doyle S."/>
        </authorList>
    </citation>
    <scope>NUCLEOTIDE SEQUENCE [LARGE SCALE GENOMIC DNA]</scope>
    <source>
        <strain evidence="5 6">NCTC9962</strain>
    </source>
</reference>
<dbReference type="EMBL" id="UGED01000019">
    <property type="protein sequence ID" value="STM17739.1"/>
    <property type="molecule type" value="Genomic_DNA"/>
</dbReference>
<feature type="transmembrane region" description="Helical" evidence="3">
    <location>
        <begin position="50"/>
        <end position="72"/>
    </location>
</feature>
<dbReference type="GO" id="GO:0005886">
    <property type="term" value="C:plasma membrane"/>
    <property type="evidence" value="ECO:0007669"/>
    <property type="project" value="TreeGrafter"/>
</dbReference>
<dbReference type="Proteomes" id="UP000254052">
    <property type="component" value="Unassembled WGS sequence"/>
</dbReference>
<dbReference type="AlphaFoldDB" id="A0A377DAS9"/>
<proteinExistence type="inferred from homology"/>
<evidence type="ECO:0000256" key="1">
    <source>
        <dbReference type="ARBA" id="ARBA00005801"/>
    </source>
</evidence>
<dbReference type="InterPro" id="IPR014032">
    <property type="entry name" value="Peptidase_A24A_bac"/>
</dbReference>
<dbReference type="PRINTS" id="PR00864">
    <property type="entry name" value="PREPILNPTASE"/>
</dbReference>
<keyword evidence="3" id="KW-0812">Transmembrane</keyword>
<dbReference type="PANTHER" id="PTHR30487">
    <property type="entry name" value="TYPE 4 PREPILIN-LIKE PROTEINS LEADER PEPTIDE-PROCESSING ENZYME"/>
    <property type="match status" value="1"/>
</dbReference>
<feature type="transmembrane region" description="Helical" evidence="3">
    <location>
        <begin position="104"/>
        <end position="122"/>
    </location>
</feature>
<comment type="similarity">
    <text evidence="1 2">Belongs to the peptidase A24 family.</text>
</comment>
<dbReference type="Gene3D" id="1.20.120.1220">
    <property type="match status" value="1"/>
</dbReference>
<organism evidence="5 6">
    <name type="scientific">Escherichia coli</name>
    <dbReference type="NCBI Taxonomy" id="562"/>
    <lineage>
        <taxon>Bacteria</taxon>
        <taxon>Pseudomonadati</taxon>
        <taxon>Pseudomonadota</taxon>
        <taxon>Gammaproteobacteria</taxon>
        <taxon>Enterobacterales</taxon>
        <taxon>Enterobacteriaceae</taxon>
        <taxon>Escherichia</taxon>
    </lineage>
</organism>
<dbReference type="InterPro" id="IPR000045">
    <property type="entry name" value="Prepilin_IV_endopep_pep"/>
</dbReference>
<dbReference type="PANTHER" id="PTHR30487:SF0">
    <property type="entry name" value="PREPILIN LEADER PEPTIDASE_N-METHYLTRANSFERASE-RELATED"/>
    <property type="match status" value="1"/>
</dbReference>
<evidence type="ECO:0000256" key="3">
    <source>
        <dbReference type="SAM" id="Phobius"/>
    </source>
</evidence>
<evidence type="ECO:0000256" key="2">
    <source>
        <dbReference type="RuleBase" id="RU003793"/>
    </source>
</evidence>
<name>A0A377DAS9_ECOLX</name>
<dbReference type="Pfam" id="PF01478">
    <property type="entry name" value="Peptidase_A24"/>
    <property type="match status" value="1"/>
</dbReference>
<sequence>MTMLLPLFILVGFIAGYFVNAIAYHLSPLEDKTALTFRQVLVHFRQKKYAWHDTVPLILCVAAAIACALAPFTPIVTGALFLYFCFVLTLSVIDFRTQLLPDKLTLPLLWLGLVFNAQYGLIDLHDAVYGAVAGYGVLWCVYWGVWLVCHKEGLGYGDFKLLAAAGAWCGWQTLPMILLIASLGGIGYAIVSQLLQRRTINHYRIRPVACARQHDKPGVSGLDLLLTGRVLPPDTAQPSSRICACR</sequence>
<evidence type="ECO:0000313" key="6">
    <source>
        <dbReference type="Proteomes" id="UP000254052"/>
    </source>
</evidence>
<dbReference type="InterPro" id="IPR050882">
    <property type="entry name" value="Prepilin_peptidase/N-MTase"/>
</dbReference>
<gene>
    <name evidence="5" type="primary">gspO</name>
    <name evidence="5" type="ORF">NCTC9962_06757</name>
</gene>
<dbReference type="GO" id="GO:0006465">
    <property type="term" value="P:signal peptide processing"/>
    <property type="evidence" value="ECO:0007669"/>
    <property type="project" value="TreeGrafter"/>
</dbReference>
<evidence type="ECO:0000313" key="5">
    <source>
        <dbReference type="EMBL" id="STM17739.1"/>
    </source>
</evidence>
<feature type="transmembrane region" description="Helical" evidence="3">
    <location>
        <begin position="128"/>
        <end position="149"/>
    </location>
</feature>
<feature type="transmembrane region" description="Helical" evidence="3">
    <location>
        <begin position="6"/>
        <end position="29"/>
    </location>
</feature>
<protein>
    <submittedName>
        <fullName evidence="5">Type 4 prepilin-like proteins leader peptide processing enzyme</fullName>
    </submittedName>
</protein>
<dbReference type="GO" id="GO:0004190">
    <property type="term" value="F:aspartic-type endopeptidase activity"/>
    <property type="evidence" value="ECO:0007669"/>
    <property type="project" value="InterPro"/>
</dbReference>
<feature type="transmembrane region" description="Helical" evidence="3">
    <location>
        <begin position="161"/>
        <end position="191"/>
    </location>
</feature>